<dbReference type="Gene3D" id="1.25.40.10">
    <property type="entry name" value="Tetratricopeptide repeat domain"/>
    <property type="match status" value="1"/>
</dbReference>
<dbReference type="InterPro" id="IPR041656">
    <property type="entry name" value="TPR_5"/>
</dbReference>
<evidence type="ECO:0000313" key="3">
    <source>
        <dbReference type="Proteomes" id="UP000618733"/>
    </source>
</evidence>
<protein>
    <submittedName>
        <fullName evidence="2">Tetratricopeptide repeat protein</fullName>
    </submittedName>
</protein>
<accession>A0A934QCD5</accession>
<comment type="caution">
    <text evidence="2">The sequence shown here is derived from an EMBL/GenBank/DDBJ whole genome shotgun (WGS) entry which is preliminary data.</text>
</comment>
<reference evidence="2" key="1">
    <citation type="submission" date="2020-12" db="EMBL/GenBank/DDBJ databases">
        <title>Leucobacter sp. CAS2, isolated from Chromium sludge.</title>
        <authorList>
            <person name="Xu Z."/>
        </authorList>
    </citation>
    <scope>NUCLEOTIDE SEQUENCE</scope>
    <source>
        <strain evidence="2">CSA2</strain>
    </source>
</reference>
<proteinExistence type="predicted"/>
<dbReference type="SUPFAM" id="SSF48452">
    <property type="entry name" value="TPR-like"/>
    <property type="match status" value="1"/>
</dbReference>
<feature type="domain" description="Tetratrico peptide repeat group 5" evidence="1">
    <location>
        <begin position="16"/>
        <end position="133"/>
    </location>
</feature>
<evidence type="ECO:0000313" key="2">
    <source>
        <dbReference type="EMBL" id="MBK0420564.1"/>
    </source>
</evidence>
<name>A0A934QCD5_9MICO</name>
<dbReference type="EMBL" id="JAEHOI010000001">
    <property type="protein sequence ID" value="MBK0420564.1"/>
    <property type="molecule type" value="Genomic_DNA"/>
</dbReference>
<dbReference type="Pfam" id="PF12688">
    <property type="entry name" value="TPR_5"/>
    <property type="match status" value="1"/>
</dbReference>
<dbReference type="Proteomes" id="UP000618733">
    <property type="component" value="Unassembled WGS sequence"/>
</dbReference>
<organism evidence="2 3">
    <name type="scientific">Leucobacter edaphi</name>
    <dbReference type="NCBI Taxonomy" id="2796472"/>
    <lineage>
        <taxon>Bacteria</taxon>
        <taxon>Bacillati</taxon>
        <taxon>Actinomycetota</taxon>
        <taxon>Actinomycetes</taxon>
        <taxon>Micrococcales</taxon>
        <taxon>Microbacteriaceae</taxon>
        <taxon>Leucobacter</taxon>
    </lineage>
</organism>
<keyword evidence="3" id="KW-1185">Reference proteome</keyword>
<dbReference type="InterPro" id="IPR011990">
    <property type="entry name" value="TPR-like_helical_dom_sf"/>
</dbReference>
<gene>
    <name evidence="2" type="ORF">JD292_00495</name>
</gene>
<sequence length="141" mass="15012">MRPLVAERGPNDPDGVYEWASVHDFLGREEEAIPLYEAALAAGLAGARRPQAVIQLASSLRNVGRAAEAAALLCGLEESPDRDAAVGDAHRAFLALALRDMGQPDEALRLALLALAPTLPRYRRSVAAYAESLAARPENGE</sequence>
<dbReference type="AlphaFoldDB" id="A0A934QCD5"/>
<evidence type="ECO:0000259" key="1">
    <source>
        <dbReference type="Pfam" id="PF12688"/>
    </source>
</evidence>